<dbReference type="SUPFAM" id="SSF53474">
    <property type="entry name" value="alpha/beta-Hydrolases"/>
    <property type="match status" value="1"/>
</dbReference>
<evidence type="ECO:0000313" key="2">
    <source>
        <dbReference type="EMBL" id="KAE8372931.1"/>
    </source>
</evidence>
<keyword evidence="2" id="KW-0378">Hydrolase</keyword>
<reference evidence="2 3" key="1">
    <citation type="submission" date="2019-04" db="EMBL/GenBank/DDBJ databases">
        <title>Friends and foes A comparative genomics studyof 23 Aspergillus species from section Flavi.</title>
        <authorList>
            <consortium name="DOE Joint Genome Institute"/>
            <person name="Kjaerbolling I."/>
            <person name="Vesth T."/>
            <person name="Frisvad J.C."/>
            <person name="Nybo J.L."/>
            <person name="Theobald S."/>
            <person name="Kildgaard S."/>
            <person name="Isbrandt T."/>
            <person name="Kuo A."/>
            <person name="Sato A."/>
            <person name="Lyhne E.K."/>
            <person name="Kogle M.E."/>
            <person name="Wiebenga A."/>
            <person name="Kun R.S."/>
            <person name="Lubbers R.J."/>
            <person name="Makela M.R."/>
            <person name="Barry K."/>
            <person name="Chovatia M."/>
            <person name="Clum A."/>
            <person name="Daum C."/>
            <person name="Haridas S."/>
            <person name="He G."/>
            <person name="LaButti K."/>
            <person name="Lipzen A."/>
            <person name="Mondo S."/>
            <person name="Riley R."/>
            <person name="Salamov A."/>
            <person name="Simmons B.A."/>
            <person name="Magnuson J.K."/>
            <person name="Henrissat B."/>
            <person name="Mortensen U.H."/>
            <person name="Larsen T.O."/>
            <person name="Devries R.P."/>
            <person name="Grigoriev I.V."/>
            <person name="Machida M."/>
            <person name="Baker S.E."/>
            <person name="Andersen M.R."/>
        </authorList>
    </citation>
    <scope>NUCLEOTIDE SEQUENCE [LARGE SCALE GENOMIC DNA]</scope>
    <source>
        <strain evidence="2 3">IBT 29228</strain>
    </source>
</reference>
<dbReference type="AlphaFoldDB" id="A0A5N7ASV6"/>
<dbReference type="GO" id="GO:0016787">
    <property type="term" value="F:hydrolase activity"/>
    <property type="evidence" value="ECO:0007669"/>
    <property type="project" value="UniProtKB-KW"/>
</dbReference>
<sequence length="223" mass="23704">MPSNPTVLIIPGFWEGPAVFNSVSTLLTASNFKTEIATLPSTGTTSPGNPSLQDDVAAVRTHLEKLVQQGDDVLLVVHSAGGFIGTDAMQGLDKKARQAEGLGGGVVGIVFVTAAVVEEGYVHQALPFAVEKDGALHWKNGWGCLTPQPAHGWRGTTMYAGWRDVESVYLVCEEDQCIPGSLQEEFARLAGSRIEKCSAGHMPQLSQPRRVVEVIIHAAAAFA</sequence>
<dbReference type="EMBL" id="ML736335">
    <property type="protein sequence ID" value="KAE8372931.1"/>
    <property type="molecule type" value="Genomic_DNA"/>
</dbReference>
<dbReference type="InterPro" id="IPR052897">
    <property type="entry name" value="Sec-Metab_Biosynth_Hydrolase"/>
</dbReference>
<evidence type="ECO:0000259" key="1">
    <source>
        <dbReference type="Pfam" id="PF12697"/>
    </source>
</evidence>
<protein>
    <submittedName>
        <fullName evidence="2">Alpha/beta hydrolase fold-1</fullName>
    </submittedName>
</protein>
<accession>A0A5N7ASV6</accession>
<dbReference type="PANTHER" id="PTHR37017">
    <property type="entry name" value="AB HYDROLASE-1 DOMAIN-CONTAINING PROTEIN-RELATED"/>
    <property type="match status" value="1"/>
</dbReference>
<dbReference type="PANTHER" id="PTHR37017:SF3">
    <property type="entry name" value="AB HYDROLASE-1 DOMAIN-CONTAINING PROTEIN"/>
    <property type="match status" value="1"/>
</dbReference>
<feature type="domain" description="AB hydrolase-1" evidence="1">
    <location>
        <begin position="7"/>
        <end position="213"/>
    </location>
</feature>
<dbReference type="OrthoDB" id="1263307at2759"/>
<evidence type="ECO:0000313" key="3">
    <source>
        <dbReference type="Proteomes" id="UP000326198"/>
    </source>
</evidence>
<name>A0A5N7ASV6_9EURO</name>
<gene>
    <name evidence="2" type="ORF">BDV26DRAFT_301434</name>
</gene>
<dbReference type="Proteomes" id="UP000326198">
    <property type="component" value="Unassembled WGS sequence"/>
</dbReference>
<dbReference type="InterPro" id="IPR000073">
    <property type="entry name" value="AB_hydrolase_1"/>
</dbReference>
<dbReference type="Pfam" id="PF12697">
    <property type="entry name" value="Abhydrolase_6"/>
    <property type="match status" value="1"/>
</dbReference>
<dbReference type="Gene3D" id="3.40.50.1820">
    <property type="entry name" value="alpha/beta hydrolase"/>
    <property type="match status" value="1"/>
</dbReference>
<proteinExistence type="predicted"/>
<organism evidence="2 3">
    <name type="scientific">Aspergillus bertholletiae</name>
    <dbReference type="NCBI Taxonomy" id="1226010"/>
    <lineage>
        <taxon>Eukaryota</taxon>
        <taxon>Fungi</taxon>
        <taxon>Dikarya</taxon>
        <taxon>Ascomycota</taxon>
        <taxon>Pezizomycotina</taxon>
        <taxon>Eurotiomycetes</taxon>
        <taxon>Eurotiomycetidae</taxon>
        <taxon>Eurotiales</taxon>
        <taxon>Aspergillaceae</taxon>
        <taxon>Aspergillus</taxon>
        <taxon>Aspergillus subgen. Circumdati</taxon>
    </lineage>
</organism>
<dbReference type="InterPro" id="IPR029058">
    <property type="entry name" value="AB_hydrolase_fold"/>
</dbReference>
<keyword evidence="3" id="KW-1185">Reference proteome</keyword>